<dbReference type="EMBL" id="BGPR01077733">
    <property type="protein sequence ID" value="GBL67105.1"/>
    <property type="molecule type" value="Genomic_DNA"/>
</dbReference>
<dbReference type="GO" id="GO:0016020">
    <property type="term" value="C:membrane"/>
    <property type="evidence" value="ECO:0007669"/>
    <property type="project" value="InterPro"/>
</dbReference>
<dbReference type="PANTHER" id="PTHR23282">
    <property type="entry name" value="APICAL ENDOSOMAL GLYCOPROTEIN PRECURSOR"/>
    <property type="match status" value="1"/>
</dbReference>
<dbReference type="Pfam" id="PF00629">
    <property type="entry name" value="MAM"/>
    <property type="match status" value="1"/>
</dbReference>
<keyword evidence="5" id="KW-1185">Reference proteome</keyword>
<organism evidence="3 5">
    <name type="scientific">Araneus ventricosus</name>
    <name type="common">Orbweaver spider</name>
    <name type="synonym">Epeira ventricosa</name>
    <dbReference type="NCBI Taxonomy" id="182803"/>
    <lineage>
        <taxon>Eukaryota</taxon>
        <taxon>Metazoa</taxon>
        <taxon>Ecdysozoa</taxon>
        <taxon>Arthropoda</taxon>
        <taxon>Chelicerata</taxon>
        <taxon>Arachnida</taxon>
        <taxon>Araneae</taxon>
        <taxon>Araneomorphae</taxon>
        <taxon>Entelegynae</taxon>
        <taxon>Araneoidea</taxon>
        <taxon>Araneidae</taxon>
        <taxon>Araneus</taxon>
    </lineage>
</organism>
<dbReference type="Gene3D" id="2.60.120.200">
    <property type="match status" value="1"/>
</dbReference>
<dbReference type="PANTHER" id="PTHR23282:SF101">
    <property type="entry name" value="MAM DOMAIN-CONTAINING PROTEIN"/>
    <property type="match status" value="1"/>
</dbReference>
<dbReference type="AlphaFoldDB" id="A0A4Y1ZTV7"/>
<feature type="region of interest" description="Disordered" evidence="1">
    <location>
        <begin position="313"/>
        <end position="332"/>
    </location>
</feature>
<dbReference type="InterPro" id="IPR051560">
    <property type="entry name" value="MAM_domain-containing"/>
</dbReference>
<evidence type="ECO:0000313" key="5">
    <source>
        <dbReference type="Proteomes" id="UP000499080"/>
    </source>
</evidence>
<evidence type="ECO:0000259" key="2">
    <source>
        <dbReference type="PROSITE" id="PS50060"/>
    </source>
</evidence>
<dbReference type="SMART" id="SM00137">
    <property type="entry name" value="MAM"/>
    <property type="match status" value="1"/>
</dbReference>
<dbReference type="InterPro" id="IPR013320">
    <property type="entry name" value="ConA-like_dom_sf"/>
</dbReference>
<comment type="caution">
    <text evidence="3">The sequence shown here is derived from an EMBL/GenBank/DDBJ whole genome shotgun (WGS) entry which is preliminary data.</text>
</comment>
<protein>
    <recommendedName>
        <fullName evidence="2">MAM domain-containing protein</fullName>
    </recommendedName>
</protein>
<evidence type="ECO:0000313" key="4">
    <source>
        <dbReference type="EMBL" id="GBL67105.1"/>
    </source>
</evidence>
<accession>A0A4Y1ZTV7</accession>
<evidence type="ECO:0000256" key="1">
    <source>
        <dbReference type="SAM" id="MobiDB-lite"/>
    </source>
</evidence>
<proteinExistence type="predicted"/>
<reference evidence="3 5" key="1">
    <citation type="journal article" date="2019" name="Sci. Rep.">
        <title>Orb-weaving spider Araneus ventricosus genome elucidates the spidroin gene catalogue.</title>
        <authorList>
            <person name="Kono N."/>
            <person name="Nakamura H."/>
            <person name="Ohtoshi R."/>
            <person name="Moran D.A.P."/>
            <person name="Shinohara A."/>
            <person name="Yoshida Y."/>
            <person name="Fujiwara M."/>
            <person name="Mori M."/>
            <person name="Tomita M."/>
            <person name="Arakawa K."/>
        </authorList>
    </citation>
    <scope>NUCLEOTIDE SEQUENCE [LARGE SCALE GENOMIC DNA]</scope>
</reference>
<dbReference type="SUPFAM" id="SSF49899">
    <property type="entry name" value="Concanavalin A-like lectins/glucanases"/>
    <property type="match status" value="1"/>
</dbReference>
<dbReference type="CDD" id="cd06263">
    <property type="entry name" value="MAM"/>
    <property type="match status" value="1"/>
</dbReference>
<dbReference type="PROSITE" id="PS50060">
    <property type="entry name" value="MAM_2"/>
    <property type="match status" value="1"/>
</dbReference>
<evidence type="ECO:0000313" key="3">
    <source>
        <dbReference type="EMBL" id="GBL67004.1"/>
    </source>
</evidence>
<gene>
    <name evidence="4" type="ORF">AVEN_108230_1</name>
    <name evidence="3" type="ORF">AVEN_265892_1</name>
</gene>
<dbReference type="EMBL" id="BGPR01077716">
    <property type="protein sequence ID" value="GBL67004.1"/>
    <property type="molecule type" value="Genomic_DNA"/>
</dbReference>
<name>A0A4Y1ZTV7_ARAVE</name>
<dbReference type="Proteomes" id="UP000499080">
    <property type="component" value="Unassembled WGS sequence"/>
</dbReference>
<sequence length="332" mass="37213">MSKGKKIAGISKNKQIKFLCCEKFGLPSLVLYRYFLFYTIRKVKLKEFTFPGSKTLNGNQWKRNAPDFYSKVSLCCGHSFTTAYNNYTLGPCNFTDKDGFSSPCYFDLHHPQVNLSMFNWDLGCGEGAFWMGGPPVDNNGTGKGGYAFMDLSRMSSDETGLIHRAWLPTHPLNATSPKGKCLHFSYSIDGLSVGGLRVLVNATDVTYTIWETKDSTDGDWMNGKVSFTCETPFRLVMEAFPREPYLRRRGYVAVDDIYLMDGFCADDEDDSSAELQNISIGRTFDPIADLPFFGRILGRGGLVVRSRLWDRRVPGSRPDSTEDPPCMGPVGR</sequence>
<feature type="domain" description="MAM" evidence="2">
    <location>
        <begin position="90"/>
        <end position="266"/>
    </location>
</feature>
<dbReference type="InterPro" id="IPR000998">
    <property type="entry name" value="MAM_dom"/>
</dbReference>